<evidence type="ECO:0000256" key="1">
    <source>
        <dbReference type="ARBA" id="ARBA00007734"/>
    </source>
</evidence>
<dbReference type="InterPro" id="IPR008939">
    <property type="entry name" value="Lytic_TGlycosylase_superhlx_U"/>
</dbReference>
<proteinExistence type="inferred from homology"/>
<feature type="signal peptide" evidence="3">
    <location>
        <begin position="1"/>
        <end position="19"/>
    </location>
</feature>
<dbReference type="Gene3D" id="1.10.530.10">
    <property type="match status" value="1"/>
</dbReference>
<dbReference type="SUPFAM" id="SSF53955">
    <property type="entry name" value="Lysozyme-like"/>
    <property type="match status" value="1"/>
</dbReference>
<dbReference type="PANTHER" id="PTHR37423:SF5">
    <property type="entry name" value="SOLUBLE LYTIC MUREIN TRANSGLYCOSYLASE"/>
    <property type="match status" value="1"/>
</dbReference>
<dbReference type="Pfam" id="PF01464">
    <property type="entry name" value="SLT"/>
    <property type="match status" value="1"/>
</dbReference>
<protein>
    <submittedName>
        <fullName evidence="6">Lytic transglycosylase</fullName>
    </submittedName>
</protein>
<dbReference type="CDD" id="cd13401">
    <property type="entry name" value="Slt70-like"/>
    <property type="match status" value="1"/>
</dbReference>
<keyword evidence="7" id="KW-1185">Reference proteome</keyword>
<evidence type="ECO:0000259" key="5">
    <source>
        <dbReference type="Pfam" id="PF14718"/>
    </source>
</evidence>
<dbReference type="InterPro" id="IPR023346">
    <property type="entry name" value="Lysozyme-like_dom_sf"/>
</dbReference>
<dbReference type="EMBL" id="BNAO01000001">
    <property type="protein sequence ID" value="GHG58450.1"/>
    <property type="molecule type" value="Genomic_DNA"/>
</dbReference>
<evidence type="ECO:0000256" key="3">
    <source>
        <dbReference type="SAM" id="SignalP"/>
    </source>
</evidence>
<dbReference type="RefSeq" id="WP_229833374.1">
    <property type="nucleotide sequence ID" value="NZ_BNAO01000001.1"/>
</dbReference>
<feature type="chain" id="PRO_5045238536" evidence="3">
    <location>
        <begin position="20"/>
        <end position="639"/>
    </location>
</feature>
<evidence type="ECO:0000259" key="4">
    <source>
        <dbReference type="Pfam" id="PF01464"/>
    </source>
</evidence>
<dbReference type="Proteomes" id="UP000659697">
    <property type="component" value="Unassembled WGS sequence"/>
</dbReference>
<dbReference type="Gene3D" id="1.10.1240.20">
    <property type="entry name" value="Lytic transglycosylase, superhelical linker domain"/>
    <property type="match status" value="1"/>
</dbReference>
<dbReference type="PANTHER" id="PTHR37423">
    <property type="entry name" value="SOLUBLE LYTIC MUREIN TRANSGLYCOSYLASE-RELATED"/>
    <property type="match status" value="1"/>
</dbReference>
<comment type="similarity">
    <text evidence="1">Belongs to the transglycosylase Slt family.</text>
</comment>
<keyword evidence="2 3" id="KW-0732">Signal</keyword>
<accession>A0ABQ3KV12</accession>
<dbReference type="SUPFAM" id="SSF48435">
    <property type="entry name" value="Bacterial muramidases"/>
    <property type="match status" value="1"/>
</dbReference>
<comment type="caution">
    <text evidence="6">The sequence shown here is derived from an EMBL/GenBank/DDBJ whole genome shotgun (WGS) entry which is preliminary data.</text>
</comment>
<feature type="domain" description="Transglycosylase SLT" evidence="4">
    <location>
        <begin position="481"/>
        <end position="583"/>
    </location>
</feature>
<sequence length="639" mass="73451">MKRLTIFLGIFLFSGAAVSASIDEQLEQQRKLFLQVERQVSSAPRAQVEIWLEQLRGYPLHPYIQQRWLQRRLNDHDEIKTFLTTHQGSPMDWPLRRPWLMNLASSQQAELFLTHFPGSSDAELSCTALQQQLRTKAADKKLIWREVEALWTVGKSQPKSCDPLFSQWRQAEPLRAEVVLRRIQLSAEGGDVGLIRYLKTLLPADRQYLADMWQQVRTNPAVIAQPRFFPGKQVIERDILAYGLKGLVWRSPDQAIQTWQRFASDPYFTKAQRLDVQRQFAIALASKGDSRTDDWMRQLPADSLDSSLAQWQVGHALRELNWPKVQQVIENFPPALAADVNWRYWLARALEEQDQKAAAEAIFREVAQRRHFYGFMAAAKLGLPPSLAHNPVPVSDEELVLIQQHPAVQRAQEWLALGRLTEARREWNHLQRSVTEPQKLAAAKLAGKLEWHERAIFTLADAGYWDDVELRFPLAYKEEIQRFASNAKVDSGWAMAIARRESSFMPDANSPVGARGLMQIMPDTANYIAKKRVQASTLYNPITNIDYGTDYLNYLMRRNDGNLIMATAAYNAGYSRVRQWIPQGQPLPVDVWVETIPFRETREYVKAVMAYYQIYNIRLNEPIDVFQPLLGMQIGTAGK</sequence>
<dbReference type="InterPro" id="IPR000189">
    <property type="entry name" value="Transglyc_AS"/>
</dbReference>
<dbReference type="Pfam" id="PF14718">
    <property type="entry name" value="SLT_L"/>
    <property type="match status" value="1"/>
</dbReference>
<evidence type="ECO:0000313" key="6">
    <source>
        <dbReference type="EMBL" id="GHG58450.1"/>
    </source>
</evidence>
<organism evidence="6 7">
    <name type="scientific">Alishewanella longhuensis</name>
    <dbReference type="NCBI Taxonomy" id="1091037"/>
    <lineage>
        <taxon>Bacteria</taxon>
        <taxon>Pseudomonadati</taxon>
        <taxon>Pseudomonadota</taxon>
        <taxon>Gammaproteobacteria</taxon>
        <taxon>Alteromonadales</taxon>
        <taxon>Alteromonadaceae</taxon>
        <taxon>Alishewanella</taxon>
    </lineage>
</organism>
<feature type="domain" description="Lytic transglycosylase superhelical linker" evidence="5">
    <location>
        <begin position="402"/>
        <end position="468"/>
    </location>
</feature>
<dbReference type="InterPro" id="IPR008258">
    <property type="entry name" value="Transglycosylase_SLT_dom_1"/>
</dbReference>
<evidence type="ECO:0000313" key="7">
    <source>
        <dbReference type="Proteomes" id="UP000659697"/>
    </source>
</evidence>
<name>A0ABQ3KV12_9ALTE</name>
<evidence type="ECO:0000256" key="2">
    <source>
        <dbReference type="ARBA" id="ARBA00022729"/>
    </source>
</evidence>
<dbReference type="InterPro" id="IPR012289">
    <property type="entry name" value="Lytic_TGlycosylase_superhlx_L"/>
</dbReference>
<dbReference type="PROSITE" id="PS00922">
    <property type="entry name" value="TRANSGLYCOSYLASE"/>
    <property type="match status" value="1"/>
</dbReference>
<reference evidence="7" key="1">
    <citation type="journal article" date="2019" name="Int. J. Syst. Evol. Microbiol.">
        <title>The Global Catalogue of Microorganisms (GCM) 10K type strain sequencing project: providing services to taxonomists for standard genome sequencing and annotation.</title>
        <authorList>
            <consortium name="The Broad Institute Genomics Platform"/>
            <consortium name="The Broad Institute Genome Sequencing Center for Infectious Disease"/>
            <person name="Wu L."/>
            <person name="Ma J."/>
        </authorList>
    </citation>
    <scope>NUCLEOTIDE SEQUENCE [LARGE SCALE GENOMIC DNA]</scope>
    <source>
        <strain evidence="7">CGMCC 1.7003</strain>
    </source>
</reference>
<dbReference type="Gene3D" id="1.25.20.10">
    <property type="entry name" value="Bacterial muramidases"/>
    <property type="match status" value="1"/>
</dbReference>
<gene>
    <name evidence="6" type="ORF">GCM10010919_00190</name>
</gene>
<dbReference type="InterPro" id="IPR037061">
    <property type="entry name" value="Lytic_TGlycoase_superhlx_L_sf"/>
</dbReference>